<dbReference type="Pfam" id="PF14100">
    <property type="entry name" value="DUF6807"/>
    <property type="match status" value="1"/>
</dbReference>
<proteinExistence type="predicted"/>
<accession>A0A1P8WFQ9</accession>
<dbReference type="STRING" id="1891926.Fuma_02503"/>
<name>A0A1P8WFQ9_9PLAN</name>
<gene>
    <name evidence="2" type="ORF">Fuma_02503</name>
</gene>
<feature type="signal peptide" evidence="1">
    <location>
        <begin position="1"/>
        <end position="20"/>
    </location>
</feature>
<dbReference type="InterPro" id="IPR029475">
    <property type="entry name" value="DUF6807"/>
</dbReference>
<evidence type="ECO:0000313" key="3">
    <source>
        <dbReference type="Proteomes" id="UP000187735"/>
    </source>
</evidence>
<protein>
    <recommendedName>
        <fullName evidence="4">Methane oxygenase PmoA</fullName>
    </recommendedName>
</protein>
<feature type="chain" id="PRO_5012749508" description="Methane oxygenase PmoA" evidence="1">
    <location>
        <begin position="21"/>
        <end position="307"/>
    </location>
</feature>
<reference evidence="2 3" key="1">
    <citation type="journal article" date="2016" name="Front. Microbiol.">
        <title>Fuerstia marisgermanicae gen. nov., sp. nov., an Unusual Member of the Phylum Planctomycetes from the German Wadden Sea.</title>
        <authorList>
            <person name="Kohn T."/>
            <person name="Heuer A."/>
            <person name="Jogler M."/>
            <person name="Vollmers J."/>
            <person name="Boedeker C."/>
            <person name="Bunk B."/>
            <person name="Rast P."/>
            <person name="Borchert D."/>
            <person name="Glockner I."/>
            <person name="Freese H.M."/>
            <person name="Klenk H.P."/>
            <person name="Overmann J."/>
            <person name="Kaster A.K."/>
            <person name="Rohde M."/>
            <person name="Wiegand S."/>
            <person name="Jogler C."/>
        </authorList>
    </citation>
    <scope>NUCLEOTIDE SEQUENCE [LARGE SCALE GENOMIC DNA]</scope>
    <source>
        <strain evidence="2 3">NH11</strain>
    </source>
</reference>
<dbReference type="KEGG" id="fmr:Fuma_02503"/>
<evidence type="ECO:0008006" key="4">
    <source>
        <dbReference type="Google" id="ProtNLM"/>
    </source>
</evidence>
<dbReference type="RefSeq" id="WP_077024448.1">
    <property type="nucleotide sequence ID" value="NZ_CP017641.1"/>
</dbReference>
<evidence type="ECO:0000256" key="1">
    <source>
        <dbReference type="SAM" id="SignalP"/>
    </source>
</evidence>
<evidence type="ECO:0000313" key="2">
    <source>
        <dbReference type="EMBL" id="APZ92891.1"/>
    </source>
</evidence>
<dbReference type="EMBL" id="CP017641">
    <property type="protein sequence ID" value="APZ92891.1"/>
    <property type="molecule type" value="Genomic_DNA"/>
</dbReference>
<dbReference type="OrthoDB" id="242279at2"/>
<keyword evidence="1" id="KW-0732">Signal</keyword>
<sequence length="307" mass="34389" precursor="true">MNRKLSALLLSTLVVATATAQQPRLSFKHTDGQFAISVDNSPIATYVYNDDVILRPYFTHVKAPGGMQVTRNHPPKTGDRDDHASMHPGIWLAFGDISGNDFWRNKAKVKHVRFLQAPTVKGDQGTFVQQKRYLMPDGTVVCDEEFQTTIRVDNDGYLFLLQSTFHSEKDFYFGDQEEMGLGVRVATPISEVEGGQLTDATGRTNAKAIWSHSAAWCDYSGEVDGHRVGITIMTHPQNFRESWFHARDYGLLAANPFGRAAMKKGEPSKVIVRPGETLKLRYAVWIHKDADAAAITKVFNEYTRPEP</sequence>
<keyword evidence="3" id="KW-1185">Reference proteome</keyword>
<organism evidence="2 3">
    <name type="scientific">Fuerstiella marisgermanici</name>
    <dbReference type="NCBI Taxonomy" id="1891926"/>
    <lineage>
        <taxon>Bacteria</taxon>
        <taxon>Pseudomonadati</taxon>
        <taxon>Planctomycetota</taxon>
        <taxon>Planctomycetia</taxon>
        <taxon>Planctomycetales</taxon>
        <taxon>Planctomycetaceae</taxon>
        <taxon>Fuerstiella</taxon>
    </lineage>
</organism>
<dbReference type="AlphaFoldDB" id="A0A1P8WFQ9"/>
<dbReference type="Proteomes" id="UP000187735">
    <property type="component" value="Chromosome"/>
</dbReference>